<feature type="compositionally biased region" description="Low complexity" evidence="1">
    <location>
        <begin position="22"/>
        <end position="32"/>
    </location>
</feature>
<proteinExistence type="predicted"/>
<feature type="domain" description="NodB homology" evidence="3">
    <location>
        <begin position="208"/>
        <end position="390"/>
    </location>
</feature>
<accession>A0A5P2W8F4</accession>
<dbReference type="SUPFAM" id="SSF88713">
    <property type="entry name" value="Glycoside hydrolase/deacetylase"/>
    <property type="match status" value="1"/>
</dbReference>
<dbReference type="PANTHER" id="PTHR10587:SF134">
    <property type="entry name" value="SECRETED PROTEIN"/>
    <property type="match status" value="1"/>
</dbReference>
<evidence type="ECO:0000313" key="5">
    <source>
        <dbReference type="Proteomes" id="UP000325763"/>
    </source>
</evidence>
<dbReference type="OrthoDB" id="3373088at2"/>
<evidence type="ECO:0000256" key="2">
    <source>
        <dbReference type="SAM" id="Phobius"/>
    </source>
</evidence>
<dbReference type="CDD" id="cd10917">
    <property type="entry name" value="CE4_NodB_like_6s_7s"/>
    <property type="match status" value="1"/>
</dbReference>
<dbReference type="KEGG" id="snq:CP978_20355"/>
<name>A0A5P2W8F4_9ACTN</name>
<feature type="region of interest" description="Disordered" evidence="1">
    <location>
        <begin position="22"/>
        <end position="57"/>
    </location>
</feature>
<dbReference type="InterPro" id="IPR050248">
    <property type="entry name" value="Polysacc_deacetylase_ArnD"/>
</dbReference>
<dbReference type="PROSITE" id="PS51677">
    <property type="entry name" value="NODB"/>
    <property type="match status" value="1"/>
</dbReference>
<dbReference type="AlphaFoldDB" id="A0A5P2W8F4"/>
<feature type="transmembrane region" description="Helical" evidence="2">
    <location>
        <begin position="99"/>
        <end position="118"/>
    </location>
</feature>
<keyword evidence="2" id="KW-0472">Membrane</keyword>
<dbReference type="InterPro" id="IPR002509">
    <property type="entry name" value="NODB_dom"/>
</dbReference>
<keyword evidence="2" id="KW-0812">Transmembrane</keyword>
<keyword evidence="2" id="KW-1133">Transmembrane helix</keyword>
<dbReference type="Proteomes" id="UP000325763">
    <property type="component" value="Chromosome"/>
</dbReference>
<dbReference type="PANTHER" id="PTHR10587">
    <property type="entry name" value="GLYCOSYL TRANSFERASE-RELATED"/>
    <property type="match status" value="1"/>
</dbReference>
<dbReference type="Pfam" id="PF01522">
    <property type="entry name" value="Polysacc_deac_1"/>
    <property type="match status" value="1"/>
</dbReference>
<reference evidence="4 5" key="1">
    <citation type="submission" date="2017-09" db="EMBL/GenBank/DDBJ databases">
        <title>Streptomyces genome completion.</title>
        <authorList>
            <person name="Lee N."/>
            <person name="Cho B.-K."/>
        </authorList>
    </citation>
    <scope>NUCLEOTIDE SEQUENCE [LARGE SCALE GENOMIC DNA]</scope>
    <source>
        <strain evidence="4 5">ATCC 14899</strain>
    </source>
</reference>
<gene>
    <name evidence="4" type="ORF">CP978_20355</name>
</gene>
<evidence type="ECO:0000313" key="4">
    <source>
        <dbReference type="EMBL" id="QEV40586.1"/>
    </source>
</evidence>
<dbReference type="InterPro" id="IPR011330">
    <property type="entry name" value="Glyco_hydro/deAcase_b/a-brl"/>
</dbReference>
<evidence type="ECO:0000259" key="3">
    <source>
        <dbReference type="PROSITE" id="PS51677"/>
    </source>
</evidence>
<protein>
    <submittedName>
        <fullName evidence="4">Polysaccharide deacetylase family protein</fullName>
    </submittedName>
</protein>
<dbReference type="Gene3D" id="3.20.20.370">
    <property type="entry name" value="Glycoside hydrolase/deacetylase"/>
    <property type="match status" value="1"/>
</dbReference>
<dbReference type="EMBL" id="CP023747">
    <property type="protein sequence ID" value="QEV40586.1"/>
    <property type="molecule type" value="Genomic_DNA"/>
</dbReference>
<evidence type="ECO:0000256" key="1">
    <source>
        <dbReference type="SAM" id="MobiDB-lite"/>
    </source>
</evidence>
<sequence>MRLVRQDDEKYPSWVRRARCGTGRAARPGAGRSRVRASRLGRPGQPRVRSAHPGRRNVQGANVQGAGVRVVRVRVAGVGSACLRGVPARGARPGGVRRFRPAVAAGAALTLLVVTALATGCTAGEHDRHGPGLLNAPEARALDAYATRLGARYAERAVAAKRWALGRVPPVPPSAPARKPPITFRKGFEVEGGKDLPPVFTTVPTRNKIVFLTVDEGTEKDPEFLRMMSELKVPYSAFLSDDLINDDYDYFRRMRDLGVTLNNDTLHTPYLPGMPYEEQRQEICGMQDVMAREFGRRPTLFRPPNGVYDADTLRAAKSCGIRYAPIWNEEVFADHWEYREWDHRLHPGDIVLAHLRGGPDGQGTTTDAIRRFLDRATDEGYAVARLEDYL</sequence>
<dbReference type="GO" id="GO:0005975">
    <property type="term" value="P:carbohydrate metabolic process"/>
    <property type="evidence" value="ECO:0007669"/>
    <property type="project" value="InterPro"/>
</dbReference>
<organism evidence="4 5">
    <name type="scientific">Streptomyces nodosus</name>
    <dbReference type="NCBI Taxonomy" id="40318"/>
    <lineage>
        <taxon>Bacteria</taxon>
        <taxon>Bacillati</taxon>
        <taxon>Actinomycetota</taxon>
        <taxon>Actinomycetes</taxon>
        <taxon>Kitasatosporales</taxon>
        <taxon>Streptomycetaceae</taxon>
        <taxon>Streptomyces</taxon>
    </lineage>
</organism>
<dbReference type="GO" id="GO:0016810">
    <property type="term" value="F:hydrolase activity, acting on carbon-nitrogen (but not peptide) bonds"/>
    <property type="evidence" value="ECO:0007669"/>
    <property type="project" value="InterPro"/>
</dbReference>